<keyword evidence="2" id="KW-0862">Zinc</keyword>
<organism evidence="5 6">
    <name type="scientific">Marasmius crinis-equi</name>
    <dbReference type="NCBI Taxonomy" id="585013"/>
    <lineage>
        <taxon>Eukaryota</taxon>
        <taxon>Fungi</taxon>
        <taxon>Dikarya</taxon>
        <taxon>Basidiomycota</taxon>
        <taxon>Agaricomycotina</taxon>
        <taxon>Agaricomycetes</taxon>
        <taxon>Agaricomycetidae</taxon>
        <taxon>Agaricales</taxon>
        <taxon>Marasmiineae</taxon>
        <taxon>Marasmiaceae</taxon>
        <taxon>Marasmius</taxon>
    </lineage>
</organism>
<reference evidence="5 6" key="1">
    <citation type="submission" date="2024-02" db="EMBL/GenBank/DDBJ databases">
        <title>A draft genome for the cacao thread blight pathogen Marasmius crinis-equi.</title>
        <authorList>
            <person name="Cohen S.P."/>
            <person name="Baruah I.K."/>
            <person name="Amoako-Attah I."/>
            <person name="Bukari Y."/>
            <person name="Meinhardt L.W."/>
            <person name="Bailey B.A."/>
        </authorList>
    </citation>
    <scope>NUCLEOTIDE SEQUENCE [LARGE SCALE GENOMIC DNA]</scope>
    <source>
        <strain evidence="5 6">GH-76</strain>
    </source>
</reference>
<evidence type="ECO:0000256" key="1">
    <source>
        <dbReference type="ARBA" id="ARBA00022664"/>
    </source>
</evidence>
<dbReference type="EMBL" id="JBAHYK010004209">
    <property type="protein sequence ID" value="KAL0562937.1"/>
    <property type="molecule type" value="Genomic_DNA"/>
</dbReference>
<feature type="compositionally biased region" description="Basic and acidic residues" evidence="3">
    <location>
        <begin position="183"/>
        <end position="206"/>
    </location>
</feature>
<comment type="caution">
    <text evidence="5">The sequence shown here is derived from an EMBL/GenBank/DDBJ whole genome shotgun (WGS) entry which is preliminary data.</text>
</comment>
<evidence type="ECO:0000259" key="4">
    <source>
        <dbReference type="PROSITE" id="PS50158"/>
    </source>
</evidence>
<protein>
    <recommendedName>
        <fullName evidence="4">CCHC-type domain-containing protein</fullName>
    </recommendedName>
</protein>
<name>A0ABR3EJ78_9AGAR</name>
<keyword evidence="6" id="KW-1185">Reference proteome</keyword>
<dbReference type="Proteomes" id="UP001465976">
    <property type="component" value="Unassembled WGS sequence"/>
</dbReference>
<keyword evidence="2" id="KW-0863">Zinc-finger</keyword>
<dbReference type="Gene3D" id="4.10.60.10">
    <property type="entry name" value="Zinc finger, CCHC-type"/>
    <property type="match status" value="1"/>
</dbReference>
<feature type="compositionally biased region" description="Basic and acidic residues" evidence="3">
    <location>
        <begin position="448"/>
        <end position="463"/>
    </location>
</feature>
<feature type="region of interest" description="Disordered" evidence="3">
    <location>
        <begin position="166"/>
        <end position="206"/>
    </location>
</feature>
<evidence type="ECO:0000313" key="5">
    <source>
        <dbReference type="EMBL" id="KAL0562937.1"/>
    </source>
</evidence>
<evidence type="ECO:0000256" key="2">
    <source>
        <dbReference type="PROSITE-ProRule" id="PRU00047"/>
    </source>
</evidence>
<feature type="domain" description="CCHC-type" evidence="4">
    <location>
        <begin position="470"/>
        <end position="487"/>
    </location>
</feature>
<accession>A0ABR3EJ78</accession>
<evidence type="ECO:0000256" key="3">
    <source>
        <dbReference type="SAM" id="MobiDB-lite"/>
    </source>
</evidence>
<keyword evidence="2" id="KW-0479">Metal-binding</keyword>
<dbReference type="InterPro" id="IPR036875">
    <property type="entry name" value="Znf_CCHC_sf"/>
</dbReference>
<feature type="region of interest" description="Disordered" evidence="3">
    <location>
        <begin position="1"/>
        <end position="58"/>
    </location>
</feature>
<feature type="region of interest" description="Disordered" evidence="3">
    <location>
        <begin position="544"/>
        <end position="576"/>
    </location>
</feature>
<keyword evidence="1" id="KW-0507">mRNA processing</keyword>
<proteinExistence type="predicted"/>
<feature type="compositionally biased region" description="Basic and acidic residues" evidence="3">
    <location>
        <begin position="31"/>
        <end position="47"/>
    </location>
</feature>
<sequence length="608" mass="69268">MKKMSLRGNQRNQERETSTSTLTSPPDEIPEASRDKGKAKEAPEKIDGSLQQALDEDGRNVGLQQQILNSLTETEPEVIQKVKEEARERTYQEFLEWRERDRQERLATIDKRSKSTAKETVAVSDTMIQRLSRMAGKDMKLTQEDDKVTGKRPIDYLAPSSHLGKILVGLGDGPPSDDGSDSGDDREKKADKPEGKGSVKGWNDNEKVPKEFAGMKLKPIRPNKYNGALNPRKFLRFAKEAFRLVKDGNVPEHRQVDIISYWLEDRAYGFYERTCGDCPEEWTLKDFLIQLYNYIFPLSFRTEQRQKLKTLTQHGRRIREYVGEFEDLCDIIGITDERGMVTMLWDGFDSHISAGLYNRDLHPERSSFKDVISAAEMVELVEGVKKGNNTGRTESKRMDNGRLREPEGSKSREPNREGRRPRPKPRFKNFDQRNGRPSGSGKSSGFSSRKDSKEKRKLTDTERKELHAARKCYTCRKEGHFARDCPENTTVKGEHKKTNKPPGLPSYNVEFALAESLWESITESSGLLLGSVRWFDDAEMTYHSGSSSLDDKWGEKSVGENPPDSMPETPVSRFSQEDASITEHLQAVNMELEEWIENGGWGPDCVTN</sequence>
<feature type="region of interest" description="Disordered" evidence="3">
    <location>
        <begin position="385"/>
        <end position="463"/>
    </location>
</feature>
<dbReference type="PROSITE" id="PS50158">
    <property type="entry name" value="ZF_CCHC"/>
    <property type="match status" value="1"/>
</dbReference>
<gene>
    <name evidence="5" type="ORF">V5O48_019141</name>
</gene>
<feature type="compositionally biased region" description="Basic and acidic residues" evidence="3">
    <location>
        <begin position="393"/>
        <end position="420"/>
    </location>
</feature>
<feature type="non-terminal residue" evidence="5">
    <location>
        <position position="608"/>
    </location>
</feature>
<dbReference type="SUPFAM" id="SSF57756">
    <property type="entry name" value="Retrovirus zinc finger-like domains"/>
    <property type="match status" value="1"/>
</dbReference>
<dbReference type="InterPro" id="IPR001878">
    <property type="entry name" value="Znf_CCHC"/>
</dbReference>
<dbReference type="SMART" id="SM00343">
    <property type="entry name" value="ZnF_C2HC"/>
    <property type="match status" value="1"/>
</dbReference>
<dbReference type="Pfam" id="PF00098">
    <property type="entry name" value="zf-CCHC"/>
    <property type="match status" value="1"/>
</dbReference>
<feature type="compositionally biased region" description="Basic and acidic residues" evidence="3">
    <location>
        <begin position="549"/>
        <end position="558"/>
    </location>
</feature>
<evidence type="ECO:0000313" key="6">
    <source>
        <dbReference type="Proteomes" id="UP001465976"/>
    </source>
</evidence>